<dbReference type="AlphaFoldDB" id="A0AAE0K2A3"/>
<accession>A0AAE0K2A3</accession>
<sequence>MSQRAQRRSRWSEPPDPERPKSPYQRDFTVVIKKHNPPPPFGNNFYPATNDTRKQPDDAFLYTATQTELVLAHPPQPRPSPPVPATATLKVIEMFKSPSDGRNAQVLICNITLDPVPGGKPYTAVAKIFDPLYYQFRHDLAPKPVDVTRAAEIDYAREAAAYQSLKSMGEAGSSAPQYYSSWIFELTFGYKRRTYTRPVCLVLMEYVDGACMLNLFVRHDRKEKCGPGVHALHYDEKYRIDVLGLLLDGITRQEHGGVVQNDCGARNIIIVPPPFPSSAGKAPSPPRRVVLIDYNYALVDRETTTRPNDLPRNPMDLFWDRVNFFYELRGWVPDEWDRNDNLFRRWLKDYFGGGRSQRYGEITRALEFDPEKKG</sequence>
<dbReference type="EMBL" id="JAULSW010000010">
    <property type="protein sequence ID" value="KAK3368738.1"/>
    <property type="molecule type" value="Genomic_DNA"/>
</dbReference>
<feature type="compositionally biased region" description="Basic and acidic residues" evidence="1">
    <location>
        <begin position="10"/>
        <end position="21"/>
    </location>
</feature>
<proteinExistence type="predicted"/>
<reference evidence="2" key="2">
    <citation type="submission" date="2023-06" db="EMBL/GenBank/DDBJ databases">
        <authorList>
            <consortium name="Lawrence Berkeley National Laboratory"/>
            <person name="Haridas S."/>
            <person name="Hensen N."/>
            <person name="Bonometti L."/>
            <person name="Westerberg I."/>
            <person name="Brannstrom I.O."/>
            <person name="Guillou S."/>
            <person name="Cros-Aarteil S."/>
            <person name="Calhoun S."/>
            <person name="Kuo A."/>
            <person name="Mondo S."/>
            <person name="Pangilinan J."/>
            <person name="Riley R."/>
            <person name="LaButti K."/>
            <person name="Andreopoulos B."/>
            <person name="Lipzen A."/>
            <person name="Chen C."/>
            <person name="Yanf M."/>
            <person name="Daum C."/>
            <person name="Ng V."/>
            <person name="Clum A."/>
            <person name="Steindorff A."/>
            <person name="Ohm R."/>
            <person name="Martin F."/>
            <person name="Silar P."/>
            <person name="Natvig D."/>
            <person name="Lalanne C."/>
            <person name="Gautier V."/>
            <person name="Ament-velasquez S.L."/>
            <person name="Kruys A."/>
            <person name="Hutchinson M.I."/>
            <person name="Powell A.J."/>
            <person name="Barry K."/>
            <person name="Miller A.N."/>
            <person name="Grigoriev I.V."/>
            <person name="Debuchy R."/>
            <person name="Gladieux P."/>
            <person name="Thoren M.H."/>
            <person name="Johannesson H."/>
        </authorList>
    </citation>
    <scope>NUCLEOTIDE SEQUENCE</scope>
    <source>
        <strain evidence="2">CBS 232.78</strain>
    </source>
</reference>
<feature type="region of interest" description="Disordered" evidence="1">
    <location>
        <begin position="1"/>
        <end position="27"/>
    </location>
</feature>
<evidence type="ECO:0000313" key="3">
    <source>
        <dbReference type="Proteomes" id="UP001285441"/>
    </source>
</evidence>
<keyword evidence="3" id="KW-1185">Reference proteome</keyword>
<protein>
    <recommendedName>
        <fullName evidence="4">Protein kinase domain-containing protein</fullName>
    </recommendedName>
</protein>
<reference evidence="2" key="1">
    <citation type="journal article" date="2023" name="Mol. Phylogenet. Evol.">
        <title>Genome-scale phylogeny and comparative genomics of the fungal order Sordariales.</title>
        <authorList>
            <person name="Hensen N."/>
            <person name="Bonometti L."/>
            <person name="Westerberg I."/>
            <person name="Brannstrom I.O."/>
            <person name="Guillou S."/>
            <person name="Cros-Aarteil S."/>
            <person name="Calhoun S."/>
            <person name="Haridas S."/>
            <person name="Kuo A."/>
            <person name="Mondo S."/>
            <person name="Pangilinan J."/>
            <person name="Riley R."/>
            <person name="LaButti K."/>
            <person name="Andreopoulos B."/>
            <person name="Lipzen A."/>
            <person name="Chen C."/>
            <person name="Yan M."/>
            <person name="Daum C."/>
            <person name="Ng V."/>
            <person name="Clum A."/>
            <person name="Steindorff A."/>
            <person name="Ohm R.A."/>
            <person name="Martin F."/>
            <person name="Silar P."/>
            <person name="Natvig D.O."/>
            <person name="Lalanne C."/>
            <person name="Gautier V."/>
            <person name="Ament-Velasquez S.L."/>
            <person name="Kruys A."/>
            <person name="Hutchinson M.I."/>
            <person name="Powell A.J."/>
            <person name="Barry K."/>
            <person name="Miller A.N."/>
            <person name="Grigoriev I.V."/>
            <person name="Debuchy R."/>
            <person name="Gladieux P."/>
            <person name="Hiltunen Thoren M."/>
            <person name="Johannesson H."/>
        </authorList>
    </citation>
    <scope>NUCLEOTIDE SEQUENCE</scope>
    <source>
        <strain evidence="2">CBS 232.78</strain>
    </source>
</reference>
<evidence type="ECO:0008006" key="4">
    <source>
        <dbReference type="Google" id="ProtNLM"/>
    </source>
</evidence>
<name>A0AAE0K2A3_9PEZI</name>
<comment type="caution">
    <text evidence="2">The sequence shown here is derived from an EMBL/GenBank/DDBJ whole genome shotgun (WGS) entry which is preliminary data.</text>
</comment>
<gene>
    <name evidence="2" type="ORF">B0H63DRAFT_489118</name>
</gene>
<dbReference type="Proteomes" id="UP001285441">
    <property type="component" value="Unassembled WGS sequence"/>
</dbReference>
<organism evidence="2 3">
    <name type="scientific">Podospora didyma</name>
    <dbReference type="NCBI Taxonomy" id="330526"/>
    <lineage>
        <taxon>Eukaryota</taxon>
        <taxon>Fungi</taxon>
        <taxon>Dikarya</taxon>
        <taxon>Ascomycota</taxon>
        <taxon>Pezizomycotina</taxon>
        <taxon>Sordariomycetes</taxon>
        <taxon>Sordariomycetidae</taxon>
        <taxon>Sordariales</taxon>
        <taxon>Podosporaceae</taxon>
        <taxon>Podospora</taxon>
    </lineage>
</organism>
<evidence type="ECO:0000256" key="1">
    <source>
        <dbReference type="SAM" id="MobiDB-lite"/>
    </source>
</evidence>
<evidence type="ECO:0000313" key="2">
    <source>
        <dbReference type="EMBL" id="KAK3368738.1"/>
    </source>
</evidence>